<dbReference type="AlphaFoldDB" id="A0A2M7UJP9"/>
<name>A0A2M7UJP9_9BACT</name>
<accession>A0A2M7UJP9</accession>
<reference evidence="3" key="1">
    <citation type="submission" date="2017-09" db="EMBL/GenBank/DDBJ databases">
        <title>Depth-based differentiation of microbial function through sediment-hosted aquifers and enrichment of novel symbionts in the deep terrestrial subsurface.</title>
        <authorList>
            <person name="Probst A.J."/>
            <person name="Ladd B."/>
            <person name="Jarett J.K."/>
            <person name="Geller-Mcgrath D.E."/>
            <person name="Sieber C.M.K."/>
            <person name="Emerson J.B."/>
            <person name="Anantharaman K."/>
            <person name="Thomas B.C."/>
            <person name="Malmstrom R."/>
            <person name="Stieglmeier M."/>
            <person name="Klingl A."/>
            <person name="Woyke T."/>
            <person name="Ryan C.M."/>
            <person name="Banfield J.F."/>
        </authorList>
    </citation>
    <scope>NUCLEOTIDE SEQUENCE [LARGE SCALE GENOMIC DNA]</scope>
</reference>
<feature type="transmembrane region" description="Helical" evidence="1">
    <location>
        <begin position="115"/>
        <end position="133"/>
    </location>
</feature>
<feature type="transmembrane region" description="Helical" evidence="1">
    <location>
        <begin position="80"/>
        <end position="103"/>
    </location>
</feature>
<sequence length="240" mass="27347">MNSQQTQSDHCSCQKVMDKINRQEIKMRPHCYFVAGSLLLALGLFLMIFLTIIFFSYAFLHLRVHEPFGYLNFGSLGWPAFWATFPWWLLILALTSLFFGIILIHRYDFTRKYNFGIIIAGVVGVSLICGFAIDELGINENRMPLCCYNHLSNGQFTNDSWLVGQVSSYDDRKIDILTRAGKHTLVIWDEESLLPQGGKFILGDQLKLVGQWQNDTFFAQGIAISKGHFSAIDCPCDDLK</sequence>
<dbReference type="Proteomes" id="UP000231071">
    <property type="component" value="Unassembled WGS sequence"/>
</dbReference>
<dbReference type="EMBL" id="PFOI01000014">
    <property type="protein sequence ID" value="PIZ71426.1"/>
    <property type="molecule type" value="Genomic_DNA"/>
</dbReference>
<proteinExistence type="predicted"/>
<protein>
    <submittedName>
        <fullName evidence="2">Uncharacterized protein</fullName>
    </submittedName>
</protein>
<evidence type="ECO:0000313" key="3">
    <source>
        <dbReference type="Proteomes" id="UP000231071"/>
    </source>
</evidence>
<keyword evidence="1" id="KW-1133">Transmembrane helix</keyword>
<keyword evidence="1" id="KW-0472">Membrane</keyword>
<evidence type="ECO:0000256" key="1">
    <source>
        <dbReference type="SAM" id="Phobius"/>
    </source>
</evidence>
<feature type="transmembrane region" description="Helical" evidence="1">
    <location>
        <begin position="32"/>
        <end position="60"/>
    </location>
</feature>
<organism evidence="2 3">
    <name type="scientific">Candidatus Portnoybacteria bacterium CG_4_10_14_0_2_um_filter_39_11</name>
    <dbReference type="NCBI Taxonomy" id="1974797"/>
    <lineage>
        <taxon>Bacteria</taxon>
        <taxon>Candidatus Portnoyibacteriota</taxon>
    </lineage>
</organism>
<evidence type="ECO:0000313" key="2">
    <source>
        <dbReference type="EMBL" id="PIZ71426.1"/>
    </source>
</evidence>
<gene>
    <name evidence="2" type="ORF">COY09_00770</name>
</gene>
<comment type="caution">
    <text evidence="2">The sequence shown here is derived from an EMBL/GenBank/DDBJ whole genome shotgun (WGS) entry which is preliminary data.</text>
</comment>
<keyword evidence="1" id="KW-0812">Transmembrane</keyword>